<evidence type="ECO:0000256" key="7">
    <source>
        <dbReference type="ARBA" id="ARBA00023136"/>
    </source>
</evidence>
<dbReference type="PANTHER" id="PTHR12154:SF4">
    <property type="entry name" value="UDP-N-ACETYLGLUCOSAMINE TRANSFERASE SUBUNIT ALG14 HOMOLOG"/>
    <property type="match status" value="1"/>
</dbReference>
<evidence type="ECO:0000256" key="8">
    <source>
        <dbReference type="SAM" id="Phobius"/>
    </source>
</evidence>
<proteinExistence type="inferred from homology"/>
<dbReference type="EMBL" id="HBHW01010193">
    <property type="protein sequence ID" value="CAE0039770.1"/>
    <property type="molecule type" value="Transcribed_RNA"/>
</dbReference>
<evidence type="ECO:0000313" key="12">
    <source>
        <dbReference type="EMBL" id="CAE0039770.1"/>
    </source>
</evidence>
<dbReference type="AlphaFoldDB" id="A0A7S3E9Q9"/>
<comment type="similarity">
    <text evidence="2">Belongs to the ALG14 family.</text>
</comment>
<protein>
    <recommendedName>
        <fullName evidence="3">UDP-N-acetylglucosamine transferase subunit ALG14</fullName>
    </recommendedName>
</protein>
<sequence>MGAVHGDSGVVQSSPWAAVLVVFCIGLVFLRFALLLRRIWRHRENASLRRNYTGSLLVVLGSGGHTAEALEMLKHISASSVRLERVVYVVAKTDSYSASKAANDHEELLPNVPHKFYFVPRAREVGQSYWTAVISTVYAVLYSLSIVPRENPGVLLVNGPGTCVPLAISAFLFNFLLVTKCRIIFVESIARVKVRSCPRPASGEGDNVSRFCADVSSEKPTVSVFIREGPLSFCGQIFSAVADSLLQVSTL</sequence>
<dbReference type="EMBL" id="HBHW01010188">
    <property type="protein sequence ID" value="CAE0039765.1"/>
    <property type="molecule type" value="Transcribed_RNA"/>
</dbReference>
<dbReference type="EMBL" id="HBHW01010189">
    <property type="protein sequence ID" value="CAE0039766.1"/>
    <property type="molecule type" value="Transcribed_RNA"/>
</dbReference>
<comment type="subcellular location">
    <subcellularLocation>
        <location evidence="1">Endoplasmic reticulum membrane</location>
        <topology evidence="1">Single-pass membrane protein</topology>
    </subcellularLocation>
</comment>
<gene>
    <name evidence="9" type="ORF">RMAR00112_LOCUS7724</name>
    <name evidence="10" type="ORF">RMAR00112_LOCUS7725</name>
    <name evidence="11" type="ORF">RMAR00112_LOCUS7727</name>
    <name evidence="12" type="ORF">RMAR00112_LOCUS7729</name>
</gene>
<keyword evidence="7 8" id="KW-0472">Membrane</keyword>
<dbReference type="EMBL" id="HBHW01010191">
    <property type="protein sequence ID" value="CAE0039768.1"/>
    <property type="molecule type" value="Transcribed_RNA"/>
</dbReference>
<dbReference type="InterPro" id="IPR013969">
    <property type="entry name" value="Oligosacch_biosynth_Alg14"/>
</dbReference>
<feature type="transmembrane region" description="Helical" evidence="8">
    <location>
        <begin position="16"/>
        <end position="36"/>
    </location>
</feature>
<dbReference type="Pfam" id="PF08660">
    <property type="entry name" value="Alg14"/>
    <property type="match status" value="1"/>
</dbReference>
<accession>A0A7S3E9Q9</accession>
<dbReference type="PANTHER" id="PTHR12154">
    <property type="entry name" value="GLYCOSYL TRANSFERASE-RELATED"/>
    <property type="match status" value="1"/>
</dbReference>
<evidence type="ECO:0000313" key="10">
    <source>
        <dbReference type="EMBL" id="CAE0039766.1"/>
    </source>
</evidence>
<evidence type="ECO:0000313" key="9">
    <source>
        <dbReference type="EMBL" id="CAE0039765.1"/>
    </source>
</evidence>
<feature type="transmembrane region" description="Helical" evidence="8">
    <location>
        <begin position="166"/>
        <end position="185"/>
    </location>
</feature>
<dbReference type="Gene3D" id="3.40.50.2000">
    <property type="entry name" value="Glycogen Phosphorylase B"/>
    <property type="match status" value="1"/>
</dbReference>
<evidence type="ECO:0000256" key="5">
    <source>
        <dbReference type="ARBA" id="ARBA00022824"/>
    </source>
</evidence>
<evidence type="ECO:0000256" key="3">
    <source>
        <dbReference type="ARBA" id="ARBA00017467"/>
    </source>
</evidence>
<evidence type="ECO:0000313" key="11">
    <source>
        <dbReference type="EMBL" id="CAE0039768.1"/>
    </source>
</evidence>
<keyword evidence="6 8" id="KW-1133">Transmembrane helix</keyword>
<dbReference type="GO" id="GO:0006488">
    <property type="term" value="P:dolichol-linked oligosaccharide biosynthetic process"/>
    <property type="evidence" value="ECO:0007669"/>
    <property type="project" value="InterPro"/>
</dbReference>
<name>A0A7S3E9Q9_9RHOD</name>
<keyword evidence="4 8" id="KW-0812">Transmembrane</keyword>
<evidence type="ECO:0000256" key="2">
    <source>
        <dbReference type="ARBA" id="ARBA00009731"/>
    </source>
</evidence>
<feature type="transmembrane region" description="Helical" evidence="8">
    <location>
        <begin position="129"/>
        <end position="146"/>
    </location>
</feature>
<keyword evidence="5" id="KW-0256">Endoplasmic reticulum</keyword>
<evidence type="ECO:0000256" key="4">
    <source>
        <dbReference type="ARBA" id="ARBA00022692"/>
    </source>
</evidence>
<evidence type="ECO:0000256" key="1">
    <source>
        <dbReference type="ARBA" id="ARBA00004389"/>
    </source>
</evidence>
<organism evidence="9">
    <name type="scientific">Rhodosorus marinus</name>
    <dbReference type="NCBI Taxonomy" id="101924"/>
    <lineage>
        <taxon>Eukaryota</taxon>
        <taxon>Rhodophyta</taxon>
        <taxon>Stylonematophyceae</taxon>
        <taxon>Stylonematales</taxon>
        <taxon>Stylonemataceae</taxon>
        <taxon>Rhodosorus</taxon>
    </lineage>
</organism>
<evidence type="ECO:0000256" key="6">
    <source>
        <dbReference type="ARBA" id="ARBA00022989"/>
    </source>
</evidence>
<dbReference type="GO" id="GO:0004577">
    <property type="term" value="F:N-acetylglucosaminyldiphosphodolichol N-acetylglucosaminyltransferase activity"/>
    <property type="evidence" value="ECO:0007669"/>
    <property type="project" value="TreeGrafter"/>
</dbReference>
<reference evidence="9" key="1">
    <citation type="submission" date="2021-01" db="EMBL/GenBank/DDBJ databases">
        <authorList>
            <person name="Corre E."/>
            <person name="Pelletier E."/>
            <person name="Niang G."/>
            <person name="Scheremetjew M."/>
            <person name="Finn R."/>
            <person name="Kale V."/>
            <person name="Holt S."/>
            <person name="Cochrane G."/>
            <person name="Meng A."/>
            <person name="Brown T."/>
            <person name="Cohen L."/>
        </authorList>
    </citation>
    <scope>NUCLEOTIDE SEQUENCE</scope>
    <source>
        <strain evidence="9">CCMP 769</strain>
    </source>
</reference>
<dbReference type="GO" id="GO:0043541">
    <property type="term" value="C:UDP-N-acetylglucosamine transferase complex"/>
    <property type="evidence" value="ECO:0007669"/>
    <property type="project" value="TreeGrafter"/>
</dbReference>